<dbReference type="GeneID" id="98299599"/>
<reference evidence="6 7" key="1">
    <citation type="submission" date="2014-03" db="EMBL/GenBank/DDBJ databases">
        <title>Genomics of Bifidobacteria.</title>
        <authorList>
            <person name="Ventura M."/>
            <person name="Milani C."/>
            <person name="Lugli G.A."/>
        </authorList>
    </citation>
    <scope>NUCLEOTIDE SEQUENCE [LARGE SCALE GENOMIC DNA]</scope>
    <source>
        <strain evidence="6 7">LMG 21775</strain>
    </source>
</reference>
<protein>
    <submittedName>
        <fullName evidence="6">Glycosyl transferase, group 2 family protein</fullName>
    </submittedName>
</protein>
<dbReference type="InterPro" id="IPR001173">
    <property type="entry name" value="Glyco_trans_2-like"/>
</dbReference>
<keyword evidence="7" id="KW-1185">Reference proteome</keyword>
<dbReference type="InterPro" id="IPR029044">
    <property type="entry name" value="Nucleotide-diphossugar_trans"/>
</dbReference>
<dbReference type="PANTHER" id="PTHR43179:SF12">
    <property type="entry name" value="GALACTOFURANOSYLTRANSFERASE GLFT2"/>
    <property type="match status" value="1"/>
</dbReference>
<dbReference type="STRING" id="218140.BPSY_0388"/>
<dbReference type="PANTHER" id="PTHR43179">
    <property type="entry name" value="RHAMNOSYLTRANSFERASE WBBL"/>
    <property type="match status" value="1"/>
</dbReference>
<evidence type="ECO:0000259" key="5">
    <source>
        <dbReference type="Pfam" id="PF00535"/>
    </source>
</evidence>
<evidence type="ECO:0000256" key="1">
    <source>
        <dbReference type="ARBA" id="ARBA00004776"/>
    </source>
</evidence>
<dbReference type="eggNOG" id="COG1216">
    <property type="taxonomic scope" value="Bacteria"/>
</dbReference>
<name>A0A087CJ42_9BIFI</name>
<feature type="domain" description="Glycosyltransferase 2-like" evidence="5">
    <location>
        <begin position="13"/>
        <end position="104"/>
    </location>
</feature>
<comment type="similarity">
    <text evidence="2">Belongs to the glycosyltransferase 2 family.</text>
</comment>
<comment type="pathway">
    <text evidence="1">Cell wall biogenesis; cell wall polysaccharide biosynthesis.</text>
</comment>
<evidence type="ECO:0000256" key="4">
    <source>
        <dbReference type="ARBA" id="ARBA00022679"/>
    </source>
</evidence>
<sequence length="291" mass="32986">MSIAGITTFEPNLNRLRENLNSIAAQVDRIIIVDNGSSNIDSISSLTTEYGEVVSMCMNSANLGVANALNRIVNLASDTDEDWVLLLDQDSVASPGMFDTLARYRSPTTAILSPLVVDINRPHPQKTNTNVEHCMWPITSGSLLNIGICRELGYFNEDLFIDFVDDEYAIRAFLAGYESLRVNTATLYHEVGHLKAAGIPFPHYEKGRWMLRRAFDSGHTPLRHYYQIRNLLYLRKQYNSVLQQHGVQLPSAIKYYIHSVFFEPHKFQNITEMNRGIVDFRGLFHSSGNQQ</sequence>
<evidence type="ECO:0000256" key="3">
    <source>
        <dbReference type="ARBA" id="ARBA00022676"/>
    </source>
</evidence>
<dbReference type="Pfam" id="PF00535">
    <property type="entry name" value="Glycos_transf_2"/>
    <property type="match status" value="1"/>
</dbReference>
<organism evidence="6 7">
    <name type="scientific">Bifidobacterium psychraerophilum</name>
    <dbReference type="NCBI Taxonomy" id="218140"/>
    <lineage>
        <taxon>Bacteria</taxon>
        <taxon>Bacillati</taxon>
        <taxon>Actinomycetota</taxon>
        <taxon>Actinomycetes</taxon>
        <taxon>Bifidobacteriales</taxon>
        <taxon>Bifidobacteriaceae</taxon>
        <taxon>Bifidobacterium</taxon>
    </lineage>
</organism>
<dbReference type="OrthoDB" id="9771846at2"/>
<dbReference type="Proteomes" id="UP000029050">
    <property type="component" value="Unassembled WGS sequence"/>
</dbReference>
<accession>A0A087CJ42</accession>
<dbReference type="GO" id="GO:0016757">
    <property type="term" value="F:glycosyltransferase activity"/>
    <property type="evidence" value="ECO:0007669"/>
    <property type="project" value="UniProtKB-KW"/>
</dbReference>
<evidence type="ECO:0000313" key="6">
    <source>
        <dbReference type="EMBL" id="KFI83292.1"/>
    </source>
</evidence>
<keyword evidence="3" id="KW-0328">Glycosyltransferase</keyword>
<dbReference type="EMBL" id="JGZI01000007">
    <property type="protein sequence ID" value="KFI83292.1"/>
    <property type="molecule type" value="Genomic_DNA"/>
</dbReference>
<keyword evidence="4 6" id="KW-0808">Transferase</keyword>
<dbReference type="Gene3D" id="3.90.550.10">
    <property type="entry name" value="Spore Coat Polysaccharide Biosynthesis Protein SpsA, Chain A"/>
    <property type="match status" value="1"/>
</dbReference>
<dbReference type="RefSeq" id="WP_033495619.1">
    <property type="nucleotide sequence ID" value="NZ_JGZI01000007.1"/>
</dbReference>
<dbReference type="SUPFAM" id="SSF53448">
    <property type="entry name" value="Nucleotide-diphospho-sugar transferases"/>
    <property type="match status" value="1"/>
</dbReference>
<dbReference type="AlphaFoldDB" id="A0A087CJ42"/>
<gene>
    <name evidence="6" type="ORF">BPSY_0388</name>
</gene>
<evidence type="ECO:0000256" key="2">
    <source>
        <dbReference type="ARBA" id="ARBA00006739"/>
    </source>
</evidence>
<proteinExistence type="inferred from homology"/>
<comment type="caution">
    <text evidence="6">The sequence shown here is derived from an EMBL/GenBank/DDBJ whole genome shotgun (WGS) entry which is preliminary data.</text>
</comment>
<evidence type="ECO:0000313" key="7">
    <source>
        <dbReference type="Proteomes" id="UP000029050"/>
    </source>
</evidence>